<organism evidence="1 2">
    <name type="scientific">Strigops habroptila</name>
    <name type="common">Kakapo</name>
    <dbReference type="NCBI Taxonomy" id="2489341"/>
    <lineage>
        <taxon>Eukaryota</taxon>
        <taxon>Metazoa</taxon>
        <taxon>Chordata</taxon>
        <taxon>Craniata</taxon>
        <taxon>Vertebrata</taxon>
        <taxon>Euteleostomi</taxon>
        <taxon>Archelosauria</taxon>
        <taxon>Archosauria</taxon>
        <taxon>Dinosauria</taxon>
        <taxon>Saurischia</taxon>
        <taxon>Theropoda</taxon>
        <taxon>Coelurosauria</taxon>
        <taxon>Aves</taxon>
        <taxon>Neognathae</taxon>
        <taxon>Neoaves</taxon>
        <taxon>Telluraves</taxon>
        <taxon>Australaves</taxon>
        <taxon>Psittaciformes</taxon>
        <taxon>Psittacidae</taxon>
        <taxon>Strigops</taxon>
    </lineage>
</organism>
<dbReference type="InParanoid" id="A0A672TPG7"/>
<reference evidence="1" key="3">
    <citation type="submission" date="2025-09" db="UniProtKB">
        <authorList>
            <consortium name="Ensembl"/>
        </authorList>
    </citation>
    <scope>IDENTIFICATION</scope>
</reference>
<accession>A0A672TPG7</accession>
<evidence type="ECO:0000313" key="1">
    <source>
        <dbReference type="Ensembl" id="ENSSHBP00005003918.1"/>
    </source>
</evidence>
<proteinExistence type="predicted"/>
<dbReference type="AlphaFoldDB" id="A0A672TPG7"/>
<keyword evidence="2" id="KW-1185">Reference proteome</keyword>
<name>A0A672TPG7_STRHB</name>
<reference evidence="1" key="2">
    <citation type="submission" date="2025-08" db="UniProtKB">
        <authorList>
            <consortium name="Ensembl"/>
        </authorList>
    </citation>
    <scope>IDENTIFICATION</scope>
</reference>
<reference evidence="1 2" key="1">
    <citation type="submission" date="2019-11" db="EMBL/GenBank/DDBJ databases">
        <title>Strigops habroptila (kakapo) genome, bStrHab1, primary haplotype, v2.</title>
        <authorList>
            <person name="Jarvis E.D."/>
            <person name="Howard J."/>
            <person name="Rhie A."/>
            <person name="Phillippy A."/>
            <person name="Korlach J."/>
            <person name="Digby A."/>
            <person name="Iorns D."/>
            <person name="Eason D."/>
            <person name="Robertson B."/>
            <person name="Raemaekers T."/>
            <person name="Howe K."/>
            <person name="Lewin H."/>
            <person name="Damas J."/>
            <person name="Hastie A."/>
            <person name="Tracey A."/>
            <person name="Chow W."/>
            <person name="Fedrigo O."/>
        </authorList>
    </citation>
    <scope>NUCLEOTIDE SEQUENCE [LARGE SCALE GENOMIC DNA]</scope>
</reference>
<dbReference type="Proteomes" id="UP000472266">
    <property type="component" value="Chromosome 5"/>
</dbReference>
<evidence type="ECO:0000313" key="2">
    <source>
        <dbReference type="Proteomes" id="UP000472266"/>
    </source>
</evidence>
<dbReference type="Ensembl" id="ENSSHBT00005004751.1">
    <property type="protein sequence ID" value="ENSSHBP00005003918.1"/>
    <property type="gene ID" value="ENSSHBG00005003513.1"/>
</dbReference>
<protein>
    <submittedName>
        <fullName evidence="1">Uncharacterized protein</fullName>
    </submittedName>
</protein>
<sequence>SQPLLQGSSPRLGCFGEYRGSRRQFWSDLLAAKPELPALLLGTLQSPLGHDTHAATPASPYLLTDVEGVGGLLLTQMQVEDIRRLRIMPEPQGHSQDDASSQLGRKQTEVDVTHCSSCAGPRAAVFRWEQKACFSSFCKILFTPFTHKSVLPNHCSTPATCFVPHTTRATQSSLLCEKNRHSGDVQSPFQFLQMISFLKAILLLN</sequence>